<dbReference type="InterPro" id="IPR001849">
    <property type="entry name" value="PH_domain"/>
</dbReference>
<feature type="region of interest" description="Disordered" evidence="1">
    <location>
        <begin position="296"/>
        <end position="378"/>
    </location>
</feature>
<feature type="region of interest" description="Disordered" evidence="1">
    <location>
        <begin position="219"/>
        <end position="282"/>
    </location>
</feature>
<feature type="compositionally biased region" description="Polar residues" evidence="1">
    <location>
        <begin position="364"/>
        <end position="378"/>
    </location>
</feature>
<dbReference type="InterPro" id="IPR051707">
    <property type="entry name" value="PI-Interact_SigTrans_Reg"/>
</dbReference>
<organism evidence="3 4">
    <name type="scientific">Eptatretus burgeri</name>
    <name type="common">Inshore hagfish</name>
    <dbReference type="NCBI Taxonomy" id="7764"/>
    <lineage>
        <taxon>Eukaryota</taxon>
        <taxon>Metazoa</taxon>
        <taxon>Chordata</taxon>
        <taxon>Craniata</taxon>
        <taxon>Vertebrata</taxon>
        <taxon>Cyclostomata</taxon>
        <taxon>Myxini</taxon>
        <taxon>Myxiniformes</taxon>
        <taxon>Myxinidae</taxon>
        <taxon>Eptatretinae</taxon>
        <taxon>Eptatretus</taxon>
    </lineage>
</organism>
<dbReference type="InterPro" id="IPR011993">
    <property type="entry name" value="PH-like_dom_sf"/>
</dbReference>
<evidence type="ECO:0000313" key="3">
    <source>
        <dbReference type="Ensembl" id="ENSEBUP00000005832.1"/>
    </source>
</evidence>
<dbReference type="Gene3D" id="2.30.29.30">
    <property type="entry name" value="Pleckstrin-homology domain (PH domain)/Phosphotyrosine-binding domain (PTB)"/>
    <property type="match status" value="1"/>
</dbReference>
<dbReference type="SUPFAM" id="SSF50729">
    <property type="entry name" value="PH domain-like"/>
    <property type="match status" value="1"/>
</dbReference>
<reference evidence="3" key="2">
    <citation type="submission" date="2025-09" db="UniProtKB">
        <authorList>
            <consortium name="Ensembl"/>
        </authorList>
    </citation>
    <scope>IDENTIFICATION</scope>
</reference>
<reference evidence="3" key="1">
    <citation type="submission" date="2025-08" db="UniProtKB">
        <authorList>
            <consortium name="Ensembl"/>
        </authorList>
    </citation>
    <scope>IDENTIFICATION</scope>
</reference>
<feature type="compositionally biased region" description="Basic and acidic residues" evidence="1">
    <location>
        <begin position="325"/>
        <end position="337"/>
    </location>
</feature>
<protein>
    <recommendedName>
        <fullName evidence="2">PH domain-containing protein</fullName>
    </recommendedName>
</protein>
<dbReference type="SMART" id="SM00233">
    <property type="entry name" value="PH"/>
    <property type="match status" value="1"/>
</dbReference>
<dbReference type="Proteomes" id="UP000694388">
    <property type="component" value="Unplaced"/>
</dbReference>
<evidence type="ECO:0000256" key="1">
    <source>
        <dbReference type="SAM" id="MobiDB-lite"/>
    </source>
</evidence>
<dbReference type="AlphaFoldDB" id="A0A8C4NCY9"/>
<proteinExistence type="predicted"/>
<dbReference type="CDD" id="cd00821">
    <property type="entry name" value="PH"/>
    <property type="match status" value="1"/>
</dbReference>
<dbReference type="Pfam" id="PF00169">
    <property type="entry name" value="PH"/>
    <property type="match status" value="1"/>
</dbReference>
<evidence type="ECO:0000313" key="4">
    <source>
        <dbReference type="Proteomes" id="UP000694388"/>
    </source>
</evidence>
<dbReference type="PANTHER" id="PTHR14336">
    <property type="entry name" value="TANDEM PH DOMAIN CONTAINING PROTEIN"/>
    <property type="match status" value="1"/>
</dbReference>
<dbReference type="PROSITE" id="PS50003">
    <property type="entry name" value="PH_DOMAIN"/>
    <property type="match status" value="1"/>
</dbReference>
<keyword evidence="4" id="KW-1185">Reference proteome</keyword>
<feature type="domain" description="PH" evidence="2">
    <location>
        <begin position="58"/>
        <end position="149"/>
    </location>
</feature>
<dbReference type="Ensembl" id="ENSEBUT00000006277.1">
    <property type="protein sequence ID" value="ENSEBUP00000005832.1"/>
    <property type="gene ID" value="ENSEBUG00000003904.1"/>
</dbReference>
<sequence>MFFHSMDRLGPRTCNRPAVHNFNELHSAIPVGVPSWPLCLQTSILAKLPQRTWRLFFVLHPMGCVMRLYWRRYWFVLRNDALLYYLMRDSSTPRGKINIHEVQGVRELNSVSRENVFEIVLEHGKILQLAAPSAEIRSLWIQLLWKCMQLPRPDRKYSAISWHDIPQLMERAARLSHIVDDTQSVVLGVSNQRHMLRSKSLQGFSNVLSFIRPNYRCSSRTASDSSSDEDFQTNRDSLDSGLSDSSTKFLVDEGEAQHAAPASTPVVPPASTPAVPQYTAQTSTSNVLATSVPNVQPAFSRQPQLKDDRPDSLLEGPANEPLYDVPRRSNDITDDHPASLLKGPVDEPLYDVPRQYNDKADSGLGSSSNTNVCPENTS</sequence>
<accession>A0A8C4NCY9</accession>
<evidence type="ECO:0000259" key="2">
    <source>
        <dbReference type="PROSITE" id="PS50003"/>
    </source>
</evidence>
<name>A0A8C4NCY9_EPTBU</name>